<proteinExistence type="predicted"/>
<protein>
    <submittedName>
        <fullName evidence="1">Uncharacterized protein</fullName>
    </submittedName>
</protein>
<organism evidence="1 2">
    <name type="scientific">Zarea fungicola</name>
    <dbReference type="NCBI Taxonomy" id="93591"/>
    <lineage>
        <taxon>Eukaryota</taxon>
        <taxon>Fungi</taxon>
        <taxon>Dikarya</taxon>
        <taxon>Ascomycota</taxon>
        <taxon>Pezizomycotina</taxon>
        <taxon>Sordariomycetes</taxon>
        <taxon>Hypocreomycetidae</taxon>
        <taxon>Hypocreales</taxon>
        <taxon>Cordycipitaceae</taxon>
        <taxon>Zarea</taxon>
    </lineage>
</organism>
<name>A0ACC1MF80_9HYPO</name>
<reference evidence="1" key="1">
    <citation type="submission" date="2022-08" db="EMBL/GenBank/DDBJ databases">
        <title>Genome Sequence of Lecanicillium fungicola.</title>
        <authorList>
            <person name="Buettner E."/>
        </authorList>
    </citation>
    <scope>NUCLEOTIDE SEQUENCE</scope>
    <source>
        <strain evidence="1">Babe33</strain>
    </source>
</reference>
<dbReference type="Proteomes" id="UP001143910">
    <property type="component" value="Unassembled WGS sequence"/>
</dbReference>
<dbReference type="EMBL" id="JANJQO010002900">
    <property type="protein sequence ID" value="KAJ2965660.1"/>
    <property type="molecule type" value="Genomic_DNA"/>
</dbReference>
<evidence type="ECO:0000313" key="2">
    <source>
        <dbReference type="Proteomes" id="UP001143910"/>
    </source>
</evidence>
<keyword evidence="2" id="KW-1185">Reference proteome</keyword>
<comment type="caution">
    <text evidence="1">The sequence shown here is derived from an EMBL/GenBank/DDBJ whole genome shotgun (WGS) entry which is preliminary data.</text>
</comment>
<evidence type="ECO:0000313" key="1">
    <source>
        <dbReference type="EMBL" id="KAJ2965660.1"/>
    </source>
</evidence>
<sequence length="375" mass="40340">MSRSSPARKSQQLVSSPERNLRSSFLFDSRNDELSHLDALAAALAEHDRVREAALRVYELHELKEESDRIQQQQKKEQDRLRVEAEIAAKELKLQELRAKSIPRPAPKPEPATPSQPPQPAERKPEQQVPKSAVVKQEPAPSSKPLTNGFGSNAAKPAQPAQQPQPAQPVQPAAAALTFGQQQPQKPAATPQALPPPVATQPKPEPAPAQPAPAASQPPKSPQTTERYVQIHQELKKLRASLQAEAKVPGSPLKGTMGTYRREIRVSIGQLTSGRGANAQPIQKITRALLEALQQKVPSPQIEVSKFVVEPRQPVEGAANNGDTLPALFIYLINVCAKGIINQFINECGANPKAADPIGVFTAHDGAGSPGPGLA</sequence>
<gene>
    <name evidence="1" type="ORF">NQ176_g10510</name>
</gene>
<accession>A0ACC1MF80</accession>